<dbReference type="STRING" id="1033734.GCA_000285535_01923"/>
<reference evidence="1 2" key="1">
    <citation type="journal article" date="2019" name="Indoor Air">
        <title>Impacts of indoor surface finishes on bacterial viability.</title>
        <authorList>
            <person name="Hu J."/>
            <person name="Maamar S.B."/>
            <person name="Glawe A.J."/>
            <person name="Gottel N."/>
            <person name="Gilbert J.A."/>
            <person name="Hartmann E.M."/>
        </authorList>
    </citation>
    <scope>NUCLEOTIDE SEQUENCE [LARGE SCALE GENOMIC DNA]</scope>
    <source>
        <strain evidence="1 2">AF060A6</strain>
    </source>
</reference>
<evidence type="ECO:0000313" key="1">
    <source>
        <dbReference type="EMBL" id="THE09850.1"/>
    </source>
</evidence>
<dbReference type="OrthoDB" id="1669646at2"/>
<proteinExistence type="predicted"/>
<dbReference type="EMBL" id="SLUB01000061">
    <property type="protein sequence ID" value="THE09850.1"/>
    <property type="molecule type" value="Genomic_DNA"/>
</dbReference>
<dbReference type="RefSeq" id="WP_136381479.1">
    <property type="nucleotide sequence ID" value="NZ_SLUB01000061.1"/>
</dbReference>
<sequence length="189" mass="22467">MKKRTWTYEEIEFLKDNVGRMKISTIANHLHRTETAVELKIKRLGISNTKSFTGQLTMHELATLLKIDPKSVKLWIDNHGLKYTKKATRNTRKFYFIKPEDFWNWAKNNKDRIDFSKVEKNAIVPEPSWVEGERSKQKRVNYRSWTTVEIHSMIELVAMGKPFSDIGKRLNRSPISIQRKYQRMRNAIR</sequence>
<dbReference type="AlphaFoldDB" id="A0A4S3PK77"/>
<organism evidence="1 2">
    <name type="scientific">Bacillus timonensis</name>
    <dbReference type="NCBI Taxonomy" id="1033734"/>
    <lineage>
        <taxon>Bacteria</taxon>
        <taxon>Bacillati</taxon>
        <taxon>Bacillota</taxon>
        <taxon>Bacilli</taxon>
        <taxon>Bacillales</taxon>
        <taxon>Bacillaceae</taxon>
        <taxon>Bacillus</taxon>
    </lineage>
</organism>
<keyword evidence="1" id="KW-0238">DNA-binding</keyword>
<protein>
    <submittedName>
        <fullName evidence="1">DNA-binding protein</fullName>
    </submittedName>
</protein>
<evidence type="ECO:0000313" key="2">
    <source>
        <dbReference type="Proteomes" id="UP000306477"/>
    </source>
</evidence>
<keyword evidence="2" id="KW-1185">Reference proteome</keyword>
<dbReference type="Proteomes" id="UP000306477">
    <property type="component" value="Unassembled WGS sequence"/>
</dbReference>
<gene>
    <name evidence="1" type="ORF">E1I69_20845</name>
</gene>
<accession>A0A4S3PK77</accession>
<comment type="caution">
    <text evidence="1">The sequence shown here is derived from an EMBL/GenBank/DDBJ whole genome shotgun (WGS) entry which is preliminary data.</text>
</comment>
<dbReference type="GO" id="GO:0003677">
    <property type="term" value="F:DNA binding"/>
    <property type="evidence" value="ECO:0007669"/>
    <property type="project" value="UniProtKB-KW"/>
</dbReference>
<name>A0A4S3PK77_9BACI</name>